<accession>A0ABD3QIF1</accession>
<reference evidence="3 4" key="1">
    <citation type="journal article" date="2020" name="G3 (Bethesda)">
        <title>Improved Reference Genome for Cyclotella cryptica CCMP332, a Model for Cell Wall Morphogenesis, Salinity Adaptation, and Lipid Production in Diatoms (Bacillariophyta).</title>
        <authorList>
            <person name="Roberts W.R."/>
            <person name="Downey K.M."/>
            <person name="Ruck E.C."/>
            <person name="Traller J.C."/>
            <person name="Alverson A.J."/>
        </authorList>
    </citation>
    <scope>NUCLEOTIDE SEQUENCE [LARGE SCALE GENOMIC DNA]</scope>
    <source>
        <strain evidence="3 4">CCMP332</strain>
    </source>
</reference>
<proteinExistence type="predicted"/>
<dbReference type="Proteomes" id="UP001516023">
    <property type="component" value="Unassembled WGS sequence"/>
</dbReference>
<feature type="transmembrane region" description="Helical" evidence="1">
    <location>
        <begin position="53"/>
        <end position="72"/>
    </location>
</feature>
<dbReference type="EMBL" id="JABMIG020000212">
    <property type="protein sequence ID" value="KAL3785655.1"/>
    <property type="molecule type" value="Genomic_DNA"/>
</dbReference>
<keyword evidence="4" id="KW-1185">Reference proteome</keyword>
<comment type="caution">
    <text evidence="3">The sequence shown here is derived from an EMBL/GenBank/DDBJ whole genome shotgun (WGS) entry which is preliminary data.</text>
</comment>
<dbReference type="AlphaFoldDB" id="A0ABD3QIF1"/>
<evidence type="ECO:0000313" key="2">
    <source>
        <dbReference type="EMBL" id="KAL3785655.1"/>
    </source>
</evidence>
<name>A0ABD3QIF1_9STRA</name>
<keyword evidence="1" id="KW-0812">Transmembrane</keyword>
<protein>
    <submittedName>
        <fullName evidence="3">Uncharacterized protein</fullName>
    </submittedName>
</protein>
<dbReference type="EMBL" id="JABMIG020000038">
    <property type="protein sequence ID" value="KAL3799589.1"/>
    <property type="molecule type" value="Genomic_DNA"/>
</dbReference>
<sequence length="267" mass="28760">MKVKNQRRSFSLTLIPTLRDNISDSTPWETIIPAAFFTASAVCYVDPSLAPSLAFALLAFVTIFVSPVVTYFTKPATEGLMGTVTDAINAIADDQYSEKRNEFFDASAALISKSVQSTALKAALMESLVASLMNDDLHDAVLKTLQTALIKASENEGLRFTGLNIVKQAFVGALNDEDFVRDLMSSIVSALVQASKEEELTSSILDVVTRAVSQALADENFTAEIRGAVKDTLRDGDLYKAGAKGMVAAAFGGATEFHKSLTRKDQK</sequence>
<keyword evidence="1" id="KW-0472">Membrane</keyword>
<gene>
    <name evidence="2" type="ORF">HJC23_001926</name>
    <name evidence="3" type="ORF">HJC23_008716</name>
</gene>
<evidence type="ECO:0000313" key="4">
    <source>
        <dbReference type="Proteomes" id="UP001516023"/>
    </source>
</evidence>
<evidence type="ECO:0000313" key="3">
    <source>
        <dbReference type="EMBL" id="KAL3799589.1"/>
    </source>
</evidence>
<organism evidence="3 4">
    <name type="scientific">Cyclotella cryptica</name>
    <dbReference type="NCBI Taxonomy" id="29204"/>
    <lineage>
        <taxon>Eukaryota</taxon>
        <taxon>Sar</taxon>
        <taxon>Stramenopiles</taxon>
        <taxon>Ochrophyta</taxon>
        <taxon>Bacillariophyta</taxon>
        <taxon>Coscinodiscophyceae</taxon>
        <taxon>Thalassiosirophycidae</taxon>
        <taxon>Stephanodiscales</taxon>
        <taxon>Stephanodiscaceae</taxon>
        <taxon>Cyclotella</taxon>
    </lineage>
</organism>
<evidence type="ECO:0000256" key="1">
    <source>
        <dbReference type="SAM" id="Phobius"/>
    </source>
</evidence>
<reference evidence="3" key="2">
    <citation type="submission" date="2024-11" db="EMBL/GenBank/DDBJ databases">
        <authorList>
            <person name="Roberts W.R."/>
            <person name="Alverson A.J."/>
        </authorList>
    </citation>
    <scope>NUCLEOTIDE SEQUENCE</scope>
    <source>
        <strain evidence="3">CCMP332</strain>
    </source>
</reference>
<keyword evidence="1" id="KW-1133">Transmembrane helix</keyword>